<feature type="region of interest" description="Disordered" evidence="1">
    <location>
        <begin position="1"/>
        <end position="48"/>
    </location>
</feature>
<name>A0ABU6RLR1_9FABA</name>
<reference evidence="2 3" key="1">
    <citation type="journal article" date="2023" name="Plants (Basel)">
        <title>Bridging the Gap: Combining Genomics and Transcriptomics Approaches to Understand Stylosanthes scabra, an Orphan Legume from the Brazilian Caatinga.</title>
        <authorList>
            <person name="Ferreira-Neto J.R.C."/>
            <person name="da Silva M.D."/>
            <person name="Binneck E."/>
            <person name="de Melo N.F."/>
            <person name="da Silva R.H."/>
            <person name="de Melo A.L.T.M."/>
            <person name="Pandolfi V."/>
            <person name="Bustamante F.O."/>
            <person name="Brasileiro-Vidal A.C."/>
            <person name="Benko-Iseppon A.M."/>
        </authorList>
    </citation>
    <scope>NUCLEOTIDE SEQUENCE [LARGE SCALE GENOMIC DNA]</scope>
    <source>
        <tissue evidence="2">Leaves</tissue>
    </source>
</reference>
<accession>A0ABU6RLR1</accession>
<proteinExistence type="predicted"/>
<comment type="caution">
    <text evidence="2">The sequence shown here is derived from an EMBL/GenBank/DDBJ whole genome shotgun (WGS) entry which is preliminary data.</text>
</comment>
<dbReference type="EMBL" id="JASCZI010030749">
    <property type="protein sequence ID" value="MED6124628.1"/>
    <property type="molecule type" value="Genomic_DNA"/>
</dbReference>
<keyword evidence="3" id="KW-1185">Reference proteome</keyword>
<sequence>MDRQRTPSLSRYSHRNSRLRLGTDSLSSSSSQFLGESTMGGDERERRHDGDVAASAAMVDVFLPPPLHETQERRRRKREEKAMVAISLRQKSRNLLWLAGVGRR</sequence>
<feature type="compositionally biased region" description="Low complexity" evidence="1">
    <location>
        <begin position="19"/>
        <end position="37"/>
    </location>
</feature>
<evidence type="ECO:0000313" key="3">
    <source>
        <dbReference type="Proteomes" id="UP001341840"/>
    </source>
</evidence>
<dbReference type="Proteomes" id="UP001341840">
    <property type="component" value="Unassembled WGS sequence"/>
</dbReference>
<feature type="compositionally biased region" description="Polar residues" evidence="1">
    <location>
        <begin position="1"/>
        <end position="11"/>
    </location>
</feature>
<evidence type="ECO:0000313" key="2">
    <source>
        <dbReference type="EMBL" id="MED6124628.1"/>
    </source>
</evidence>
<protein>
    <submittedName>
        <fullName evidence="2">Uncharacterized protein</fullName>
    </submittedName>
</protein>
<organism evidence="2 3">
    <name type="scientific">Stylosanthes scabra</name>
    <dbReference type="NCBI Taxonomy" id="79078"/>
    <lineage>
        <taxon>Eukaryota</taxon>
        <taxon>Viridiplantae</taxon>
        <taxon>Streptophyta</taxon>
        <taxon>Embryophyta</taxon>
        <taxon>Tracheophyta</taxon>
        <taxon>Spermatophyta</taxon>
        <taxon>Magnoliopsida</taxon>
        <taxon>eudicotyledons</taxon>
        <taxon>Gunneridae</taxon>
        <taxon>Pentapetalae</taxon>
        <taxon>rosids</taxon>
        <taxon>fabids</taxon>
        <taxon>Fabales</taxon>
        <taxon>Fabaceae</taxon>
        <taxon>Papilionoideae</taxon>
        <taxon>50 kb inversion clade</taxon>
        <taxon>dalbergioids sensu lato</taxon>
        <taxon>Dalbergieae</taxon>
        <taxon>Pterocarpus clade</taxon>
        <taxon>Stylosanthes</taxon>
    </lineage>
</organism>
<evidence type="ECO:0000256" key="1">
    <source>
        <dbReference type="SAM" id="MobiDB-lite"/>
    </source>
</evidence>
<gene>
    <name evidence="2" type="ORF">PIB30_060736</name>
</gene>